<dbReference type="GO" id="GO:0016491">
    <property type="term" value="F:oxidoreductase activity"/>
    <property type="evidence" value="ECO:0007669"/>
    <property type="project" value="UniProtKB-KW"/>
</dbReference>
<keyword evidence="4" id="KW-1185">Reference proteome</keyword>
<dbReference type="PANTHER" id="PTHR47706">
    <property type="entry name" value="NMRA-LIKE FAMILY PROTEIN"/>
    <property type="match status" value="1"/>
</dbReference>
<comment type="caution">
    <text evidence="3">The sequence shown here is derived from an EMBL/GenBank/DDBJ whole genome shotgun (WGS) entry which is preliminary data.</text>
</comment>
<sequence>MSRWRNRALPISSFLLSQRDMLDAVLRVTGEEERAWSVTHVLSEQRFAQAKEEMKVGSRNAYVVAMYTRAFYPDGCGNFEKDGGLANEVLGLPEEDLEECTQGAVRMAATGEAGYKLAGDVQ</sequence>
<organism evidence="3 4">
    <name type="scientific">Teratosphaeria destructans</name>
    <dbReference type="NCBI Taxonomy" id="418781"/>
    <lineage>
        <taxon>Eukaryota</taxon>
        <taxon>Fungi</taxon>
        <taxon>Dikarya</taxon>
        <taxon>Ascomycota</taxon>
        <taxon>Pezizomycotina</taxon>
        <taxon>Dothideomycetes</taxon>
        <taxon>Dothideomycetidae</taxon>
        <taxon>Mycosphaerellales</taxon>
        <taxon>Teratosphaeriaceae</taxon>
        <taxon>Teratosphaeria</taxon>
    </lineage>
</organism>
<evidence type="ECO:0000256" key="2">
    <source>
        <dbReference type="ARBA" id="ARBA00023002"/>
    </source>
</evidence>
<dbReference type="PANTHER" id="PTHR47706:SF7">
    <property type="entry name" value="CIPA-LIKE, PUTATIVE (AFU_ORTHOLOGUE AFUA_1G01630)-RELATED"/>
    <property type="match status" value="1"/>
</dbReference>
<dbReference type="Proteomes" id="UP001138500">
    <property type="component" value="Unassembled WGS sequence"/>
</dbReference>
<dbReference type="EMBL" id="RIBY02000780">
    <property type="protein sequence ID" value="KAH9837423.1"/>
    <property type="molecule type" value="Genomic_DNA"/>
</dbReference>
<gene>
    <name evidence="3" type="ORF">Tdes44962_MAKER08347</name>
</gene>
<evidence type="ECO:0000256" key="1">
    <source>
        <dbReference type="ARBA" id="ARBA00022857"/>
    </source>
</evidence>
<name>A0A9W7SWX0_9PEZI</name>
<keyword evidence="1" id="KW-0521">NADP</keyword>
<reference evidence="3 4" key="2">
    <citation type="journal article" date="2021" name="Curr. Genet.">
        <title>Genetic response to nitrogen starvation in the aggressive Eucalyptus foliar pathogen Teratosphaeria destructans.</title>
        <authorList>
            <person name="Havenga M."/>
            <person name="Wingfield B.D."/>
            <person name="Wingfield M.J."/>
            <person name="Dreyer L.L."/>
            <person name="Roets F."/>
            <person name="Aylward J."/>
        </authorList>
    </citation>
    <scope>NUCLEOTIDE SEQUENCE [LARGE SCALE GENOMIC DNA]</scope>
    <source>
        <strain evidence="3">CMW44962</strain>
    </source>
</reference>
<dbReference type="OrthoDB" id="3939292at2759"/>
<proteinExistence type="predicted"/>
<reference evidence="3 4" key="1">
    <citation type="journal article" date="2018" name="IMA Fungus">
        <title>IMA Genome-F 10: Nine draft genome sequences of Claviceps purpurea s.lat., including C. arundinis, C. humidiphila, and C. cf. spartinae, pseudomolecules for the pitch canker pathogen Fusarium circinatum, draft genome of Davidsoniella eucalypti, Grosmannia galeiformis, Quambalaria eucalypti, and Teratosphaeria destructans.</title>
        <authorList>
            <person name="Wingfield B.D."/>
            <person name="Liu M."/>
            <person name="Nguyen H.D."/>
            <person name="Lane F.A."/>
            <person name="Morgan S.W."/>
            <person name="De Vos L."/>
            <person name="Wilken P.M."/>
            <person name="Duong T.A."/>
            <person name="Aylward J."/>
            <person name="Coetzee M.P."/>
            <person name="Dadej K."/>
            <person name="De Beer Z.W."/>
            <person name="Findlay W."/>
            <person name="Havenga M."/>
            <person name="Kolarik M."/>
            <person name="Menzies J.G."/>
            <person name="Naidoo K."/>
            <person name="Pochopski O."/>
            <person name="Shoukouhi P."/>
            <person name="Santana Q.C."/>
            <person name="Seifert K.A."/>
            <person name="Soal N."/>
            <person name="Steenkamp E.T."/>
            <person name="Tatham C.T."/>
            <person name="van der Nest M.A."/>
            <person name="Wingfield M.J."/>
        </authorList>
    </citation>
    <scope>NUCLEOTIDE SEQUENCE [LARGE SCALE GENOMIC DNA]</scope>
    <source>
        <strain evidence="3">CMW44962</strain>
    </source>
</reference>
<evidence type="ECO:0000313" key="3">
    <source>
        <dbReference type="EMBL" id="KAH9837423.1"/>
    </source>
</evidence>
<protein>
    <submittedName>
        <fullName evidence="3">Oxidoreductase protein</fullName>
    </submittedName>
</protein>
<evidence type="ECO:0000313" key="4">
    <source>
        <dbReference type="Proteomes" id="UP001138500"/>
    </source>
</evidence>
<dbReference type="AlphaFoldDB" id="A0A9W7SWX0"/>
<dbReference type="InterPro" id="IPR051609">
    <property type="entry name" value="NmrA/Isoflavone_reductase-like"/>
</dbReference>
<keyword evidence="2" id="KW-0560">Oxidoreductase</keyword>
<accession>A0A9W7SWX0</accession>